<dbReference type="InterPro" id="IPR036527">
    <property type="entry name" value="SCP2_sterol-bd_dom_sf"/>
</dbReference>
<dbReference type="SUPFAM" id="SSF55718">
    <property type="entry name" value="SCP-like"/>
    <property type="match status" value="1"/>
</dbReference>
<evidence type="ECO:0000259" key="2">
    <source>
        <dbReference type="Pfam" id="PF11716"/>
    </source>
</evidence>
<evidence type="ECO:0000259" key="1">
    <source>
        <dbReference type="Pfam" id="PF07398"/>
    </source>
</evidence>
<sequence>MTPTVEQALPWAADGAAHLRGMMTRMGDDAFAKPSSLPDWTRAHLLTHVARNADALINLLTWARTGVPTPAYASMEQRNADIEAGAKRPPAEIRADLLASSDRLAAAVRKMPEEAWSARVEFRGRRILAADLLWLRAREVWIHAIDLDAGASFADLPRPMLRELLTDAAGTLGARPDFPRLILAPSDESRTWTVGEGPDPLEVRGPAAELAAWLLGRSKGRDLRTAEGKRPPALPSWL</sequence>
<dbReference type="GO" id="GO:0016853">
    <property type="term" value="F:isomerase activity"/>
    <property type="evidence" value="ECO:0007669"/>
    <property type="project" value="UniProtKB-KW"/>
</dbReference>
<feature type="domain" description="Mycothiol-dependent maleylpyruvate isomerase metal-binding" evidence="2">
    <location>
        <begin position="14"/>
        <end position="147"/>
    </location>
</feature>
<dbReference type="NCBIfam" id="TIGR03083">
    <property type="entry name" value="maleylpyruvate isomerase family mycothiol-dependent enzyme"/>
    <property type="match status" value="1"/>
</dbReference>
<dbReference type="Gene3D" id="1.20.120.450">
    <property type="entry name" value="dinb family like domain"/>
    <property type="match status" value="1"/>
</dbReference>
<dbReference type="Gene3D" id="3.30.1050.20">
    <property type="match status" value="1"/>
</dbReference>
<dbReference type="InterPro" id="IPR017517">
    <property type="entry name" value="Maleyloyr_isom"/>
</dbReference>
<dbReference type="InterPro" id="IPR024344">
    <property type="entry name" value="MDMPI_metal-binding"/>
</dbReference>
<feature type="domain" description="MDMPI C-terminal" evidence="1">
    <location>
        <begin position="155"/>
        <end position="231"/>
    </location>
</feature>
<gene>
    <name evidence="3" type="ORF">RM445_10165</name>
</gene>
<evidence type="ECO:0000313" key="3">
    <source>
        <dbReference type="EMBL" id="MDT0349885.1"/>
    </source>
</evidence>
<comment type="caution">
    <text evidence="3">The sequence shown here is derived from an EMBL/GenBank/DDBJ whole genome shotgun (WGS) entry which is preliminary data.</text>
</comment>
<dbReference type="Pfam" id="PF11716">
    <property type="entry name" value="MDMPI_N"/>
    <property type="match status" value="1"/>
</dbReference>
<dbReference type="SUPFAM" id="SSF109854">
    <property type="entry name" value="DinB/YfiT-like putative metalloenzymes"/>
    <property type="match status" value="1"/>
</dbReference>
<keyword evidence="4" id="KW-1185">Reference proteome</keyword>
<evidence type="ECO:0000313" key="4">
    <source>
        <dbReference type="Proteomes" id="UP001183202"/>
    </source>
</evidence>
<dbReference type="Pfam" id="PF07398">
    <property type="entry name" value="MDMPI_C"/>
    <property type="match status" value="1"/>
</dbReference>
<dbReference type="InterPro" id="IPR034660">
    <property type="entry name" value="DinB/YfiT-like"/>
</dbReference>
<dbReference type="InterPro" id="IPR010872">
    <property type="entry name" value="MDMPI_C-term_domain"/>
</dbReference>
<dbReference type="RefSeq" id="WP_311555916.1">
    <property type="nucleotide sequence ID" value="NZ_JAVREJ010000005.1"/>
</dbReference>
<accession>A0ABU2N7Z9</accession>
<keyword evidence="3" id="KW-0413">Isomerase</keyword>
<dbReference type="EMBL" id="JAVREJ010000005">
    <property type="protein sequence ID" value="MDT0349885.1"/>
    <property type="molecule type" value="Genomic_DNA"/>
</dbReference>
<reference evidence="4" key="1">
    <citation type="submission" date="2023-07" db="EMBL/GenBank/DDBJ databases">
        <title>30 novel species of actinomycetes from the DSMZ collection.</title>
        <authorList>
            <person name="Nouioui I."/>
        </authorList>
    </citation>
    <scope>NUCLEOTIDE SEQUENCE [LARGE SCALE GENOMIC DNA]</scope>
    <source>
        <strain evidence="4">DSM 45834</strain>
    </source>
</reference>
<organism evidence="3 4">
    <name type="scientific">Pseudonocardia charpentierae</name>
    <dbReference type="NCBI Taxonomy" id="3075545"/>
    <lineage>
        <taxon>Bacteria</taxon>
        <taxon>Bacillati</taxon>
        <taxon>Actinomycetota</taxon>
        <taxon>Actinomycetes</taxon>
        <taxon>Pseudonocardiales</taxon>
        <taxon>Pseudonocardiaceae</taxon>
        <taxon>Pseudonocardia</taxon>
    </lineage>
</organism>
<protein>
    <submittedName>
        <fullName evidence="3">Maleylpyruvate isomerase family mycothiol-dependent enzyme</fullName>
    </submittedName>
</protein>
<proteinExistence type="predicted"/>
<name>A0ABU2N7Z9_9PSEU</name>
<dbReference type="Proteomes" id="UP001183202">
    <property type="component" value="Unassembled WGS sequence"/>
</dbReference>